<name>L1K018_GUITC</name>
<reference evidence="3" key="2">
    <citation type="submission" date="2012-11" db="EMBL/GenBank/DDBJ databases">
        <authorList>
            <person name="Kuo A."/>
            <person name="Curtis B.A."/>
            <person name="Tanifuji G."/>
            <person name="Burki F."/>
            <person name="Gruber A."/>
            <person name="Irimia M."/>
            <person name="Maruyama S."/>
            <person name="Arias M.C."/>
            <person name="Ball S.G."/>
            <person name="Gile G.H."/>
            <person name="Hirakawa Y."/>
            <person name="Hopkins J.F."/>
            <person name="Rensing S.A."/>
            <person name="Schmutz J."/>
            <person name="Symeonidi A."/>
            <person name="Elias M."/>
            <person name="Eveleigh R.J."/>
            <person name="Herman E.K."/>
            <person name="Klute M.J."/>
            <person name="Nakayama T."/>
            <person name="Obornik M."/>
            <person name="Reyes-Prieto A."/>
            <person name="Armbrust E.V."/>
            <person name="Aves S.J."/>
            <person name="Beiko R.G."/>
            <person name="Coutinho P."/>
            <person name="Dacks J.B."/>
            <person name="Durnford D.G."/>
            <person name="Fast N.M."/>
            <person name="Green B.R."/>
            <person name="Grisdale C."/>
            <person name="Hempe F."/>
            <person name="Henrissat B."/>
            <person name="Hoppner M.P."/>
            <person name="Ishida K.-I."/>
            <person name="Kim E."/>
            <person name="Koreny L."/>
            <person name="Kroth P.G."/>
            <person name="Liu Y."/>
            <person name="Malik S.-B."/>
            <person name="Maier U.G."/>
            <person name="McRose D."/>
            <person name="Mock T."/>
            <person name="Neilson J.A."/>
            <person name="Onodera N.T."/>
            <person name="Poole A.M."/>
            <person name="Pritham E.J."/>
            <person name="Richards T.A."/>
            <person name="Rocap G."/>
            <person name="Roy S.W."/>
            <person name="Sarai C."/>
            <person name="Schaack S."/>
            <person name="Shirato S."/>
            <person name="Slamovits C.H."/>
            <person name="Spencer D.F."/>
            <person name="Suzuki S."/>
            <person name="Worden A.Z."/>
            <person name="Zauner S."/>
            <person name="Barry K."/>
            <person name="Bell C."/>
            <person name="Bharti A.K."/>
            <person name="Crow J.A."/>
            <person name="Grimwood J."/>
            <person name="Kramer R."/>
            <person name="Lindquist E."/>
            <person name="Lucas S."/>
            <person name="Salamov A."/>
            <person name="McFadden G.I."/>
            <person name="Lane C.E."/>
            <person name="Keeling P.J."/>
            <person name="Gray M.W."/>
            <person name="Grigoriev I.V."/>
            <person name="Archibald J.M."/>
        </authorList>
    </citation>
    <scope>NUCLEOTIDE SEQUENCE</scope>
    <source>
        <strain evidence="3">CCMP2712</strain>
    </source>
</reference>
<organism evidence="1">
    <name type="scientific">Guillardia theta (strain CCMP2712)</name>
    <name type="common">Cryptophyte</name>
    <dbReference type="NCBI Taxonomy" id="905079"/>
    <lineage>
        <taxon>Eukaryota</taxon>
        <taxon>Cryptophyceae</taxon>
        <taxon>Pyrenomonadales</taxon>
        <taxon>Geminigeraceae</taxon>
        <taxon>Guillardia</taxon>
    </lineage>
</organism>
<reference evidence="2" key="3">
    <citation type="submission" date="2016-03" db="UniProtKB">
        <authorList>
            <consortium name="EnsemblProtists"/>
        </authorList>
    </citation>
    <scope>IDENTIFICATION</scope>
</reference>
<dbReference type="Proteomes" id="UP000011087">
    <property type="component" value="Unassembled WGS sequence"/>
</dbReference>
<dbReference type="AlphaFoldDB" id="L1K018"/>
<evidence type="ECO:0000313" key="2">
    <source>
        <dbReference type="EnsemblProtists" id="EKX53770"/>
    </source>
</evidence>
<dbReference type="EMBL" id="JH992969">
    <property type="protein sequence ID" value="EKX53770.1"/>
    <property type="molecule type" value="Genomic_DNA"/>
</dbReference>
<reference evidence="1 3" key="1">
    <citation type="journal article" date="2012" name="Nature">
        <title>Algal genomes reveal evolutionary mosaicism and the fate of nucleomorphs.</title>
        <authorList>
            <consortium name="DOE Joint Genome Institute"/>
            <person name="Curtis B.A."/>
            <person name="Tanifuji G."/>
            <person name="Burki F."/>
            <person name="Gruber A."/>
            <person name="Irimia M."/>
            <person name="Maruyama S."/>
            <person name="Arias M.C."/>
            <person name="Ball S.G."/>
            <person name="Gile G.H."/>
            <person name="Hirakawa Y."/>
            <person name="Hopkins J.F."/>
            <person name="Kuo A."/>
            <person name="Rensing S.A."/>
            <person name="Schmutz J."/>
            <person name="Symeonidi A."/>
            <person name="Elias M."/>
            <person name="Eveleigh R.J."/>
            <person name="Herman E.K."/>
            <person name="Klute M.J."/>
            <person name="Nakayama T."/>
            <person name="Obornik M."/>
            <person name="Reyes-Prieto A."/>
            <person name="Armbrust E.V."/>
            <person name="Aves S.J."/>
            <person name="Beiko R.G."/>
            <person name="Coutinho P."/>
            <person name="Dacks J.B."/>
            <person name="Durnford D.G."/>
            <person name="Fast N.M."/>
            <person name="Green B.R."/>
            <person name="Grisdale C.J."/>
            <person name="Hempel F."/>
            <person name="Henrissat B."/>
            <person name="Hoppner M.P."/>
            <person name="Ishida K."/>
            <person name="Kim E."/>
            <person name="Koreny L."/>
            <person name="Kroth P.G."/>
            <person name="Liu Y."/>
            <person name="Malik S.B."/>
            <person name="Maier U.G."/>
            <person name="McRose D."/>
            <person name="Mock T."/>
            <person name="Neilson J.A."/>
            <person name="Onodera N.T."/>
            <person name="Poole A.M."/>
            <person name="Pritham E.J."/>
            <person name="Richards T.A."/>
            <person name="Rocap G."/>
            <person name="Roy S.W."/>
            <person name="Sarai C."/>
            <person name="Schaack S."/>
            <person name="Shirato S."/>
            <person name="Slamovits C.H."/>
            <person name="Spencer D.F."/>
            <person name="Suzuki S."/>
            <person name="Worden A.Z."/>
            <person name="Zauner S."/>
            <person name="Barry K."/>
            <person name="Bell C."/>
            <person name="Bharti A.K."/>
            <person name="Crow J.A."/>
            <person name="Grimwood J."/>
            <person name="Kramer R."/>
            <person name="Lindquist E."/>
            <person name="Lucas S."/>
            <person name="Salamov A."/>
            <person name="McFadden G.I."/>
            <person name="Lane C.E."/>
            <person name="Keeling P.J."/>
            <person name="Gray M.W."/>
            <person name="Grigoriev I.V."/>
            <person name="Archibald J.M."/>
        </authorList>
    </citation>
    <scope>NUCLEOTIDE SEQUENCE</scope>
    <source>
        <strain evidence="1 3">CCMP2712</strain>
    </source>
</reference>
<evidence type="ECO:0000313" key="3">
    <source>
        <dbReference type="Proteomes" id="UP000011087"/>
    </source>
</evidence>
<dbReference type="GeneID" id="17310270"/>
<accession>L1K018</accession>
<keyword evidence="3" id="KW-1185">Reference proteome</keyword>
<evidence type="ECO:0000313" key="1">
    <source>
        <dbReference type="EMBL" id="EKX53770.1"/>
    </source>
</evidence>
<dbReference type="EnsemblProtists" id="EKX53770">
    <property type="protein sequence ID" value="EKX53770"/>
    <property type="gene ID" value="GUITHDRAFT_150288"/>
</dbReference>
<sequence length="61" mass="6980">MNVDGRQACQALIEDQMSLYGVQPHGDNDCESDVGEHFRAHAEWWREYSQQVQRGAVIPGY</sequence>
<dbReference type="RefSeq" id="XP_005840750.1">
    <property type="nucleotide sequence ID" value="XM_005840693.1"/>
</dbReference>
<gene>
    <name evidence="1" type="ORF">GUITHDRAFT_150288</name>
</gene>
<proteinExistence type="predicted"/>
<dbReference type="HOGENOM" id="CLU_2927469_0_0_1"/>
<dbReference type="PaxDb" id="55529-EKX53770"/>
<dbReference type="KEGG" id="gtt:GUITHDRAFT_150288"/>
<protein>
    <submittedName>
        <fullName evidence="1 2">Uncharacterized protein</fullName>
    </submittedName>
</protein>